<dbReference type="SFLD" id="SFLDG01135">
    <property type="entry name" value="C1.5.6:_HAD__Beta-PGM__Phospha"/>
    <property type="match status" value="1"/>
</dbReference>
<dbReference type="Gene3D" id="3.40.50.1000">
    <property type="entry name" value="HAD superfamily/HAD-like"/>
    <property type="match status" value="1"/>
</dbReference>
<dbReference type="Gramene" id="MELO3C022462.2.1">
    <property type="protein sequence ID" value="MELO3C022462.2.1"/>
    <property type="gene ID" value="MELO3C022462.2"/>
</dbReference>
<sequence length="286" mass="32072">MQSLHHPTVIPLPFAPHPHTLHFFNKHFPSSIFSTNSYLPRSTRRSPPSPAAVVSASSLVEKGPIEGVLFDIDGTLCDSDPLHFYAFRQMLQQCLQVGFNNGVPISEDFFIENISGRHNEDLCGILLPDWDLPKARKFLQHKEAYFCRLAAEQLEAIEGLDKVCKWIEERGIKRAAVTNAPRPNAELILSMLKLTDFFEVVIIGNECERAKPFPDPYLKALQALQLSPQRSFVFEDSVSGIKAGVGAGMRVVGVGRRNPQELLKEAGATFVIQDFNDQNLWTQLLF</sequence>
<accession>A0A9I9DRB8</accession>
<evidence type="ECO:0000256" key="2">
    <source>
        <dbReference type="ARBA" id="ARBA00022723"/>
    </source>
</evidence>
<organism evidence="5">
    <name type="scientific">Cucumis melo</name>
    <name type="common">Muskmelon</name>
    <dbReference type="NCBI Taxonomy" id="3656"/>
    <lineage>
        <taxon>Eukaryota</taxon>
        <taxon>Viridiplantae</taxon>
        <taxon>Streptophyta</taxon>
        <taxon>Embryophyta</taxon>
        <taxon>Tracheophyta</taxon>
        <taxon>Spermatophyta</taxon>
        <taxon>Magnoliopsida</taxon>
        <taxon>eudicotyledons</taxon>
        <taxon>Gunneridae</taxon>
        <taxon>Pentapetalae</taxon>
        <taxon>rosids</taxon>
        <taxon>fabids</taxon>
        <taxon>Cucurbitales</taxon>
        <taxon>Cucurbitaceae</taxon>
        <taxon>Benincaseae</taxon>
        <taxon>Cucumis</taxon>
    </lineage>
</organism>
<evidence type="ECO:0000313" key="5">
    <source>
        <dbReference type="EnsemblPlants" id="MELO3C022462.2.1"/>
    </source>
</evidence>
<evidence type="ECO:0000313" key="6">
    <source>
        <dbReference type="Proteomes" id="UP001652600"/>
    </source>
</evidence>
<dbReference type="CDD" id="cd07505">
    <property type="entry name" value="HAD_BPGM-like"/>
    <property type="match status" value="1"/>
</dbReference>
<dbReference type="PANTHER" id="PTHR46193:SF18">
    <property type="entry name" value="HEXITOL PHOSPHATASE B"/>
    <property type="match status" value="1"/>
</dbReference>
<reference evidence="7" key="2">
    <citation type="submission" date="2025-05" db="UniProtKB">
        <authorList>
            <consortium name="RefSeq"/>
        </authorList>
    </citation>
    <scope>IDENTIFICATION</scope>
    <source>
        <tissue evidence="7">Stem</tissue>
    </source>
</reference>
<protein>
    <submittedName>
        <fullName evidence="7">Haloacid dehalogenase-like hydrolase domain-containing protein Sgpp isoform X1</fullName>
    </submittedName>
</protein>
<dbReference type="InterPro" id="IPR051600">
    <property type="entry name" value="Beta-PGM-like"/>
</dbReference>
<keyword evidence="2" id="KW-0479">Metal-binding</keyword>
<dbReference type="GeneID" id="103498987"/>
<dbReference type="SFLD" id="SFLDG01129">
    <property type="entry name" value="C1.5:_HAD__Beta-PGM__Phosphata"/>
    <property type="match status" value="1"/>
</dbReference>
<dbReference type="SMR" id="A0A9I9DRB8"/>
<dbReference type="GO" id="GO:0003824">
    <property type="term" value="F:catalytic activity"/>
    <property type="evidence" value="ECO:0007669"/>
    <property type="project" value="UniProtKB-ARBA"/>
</dbReference>
<dbReference type="InterPro" id="IPR006439">
    <property type="entry name" value="HAD-SF_hydro_IA"/>
</dbReference>
<comment type="cofactor">
    <cofactor evidence="1">
        <name>Mg(2+)</name>
        <dbReference type="ChEBI" id="CHEBI:18420"/>
    </cofactor>
</comment>
<evidence type="ECO:0000256" key="3">
    <source>
        <dbReference type="ARBA" id="ARBA00022842"/>
    </source>
</evidence>
<dbReference type="PANTHER" id="PTHR46193">
    <property type="entry name" value="6-PHOSPHOGLUCONATE PHOSPHATASE"/>
    <property type="match status" value="1"/>
</dbReference>
<dbReference type="InterPro" id="IPR036412">
    <property type="entry name" value="HAD-like_sf"/>
</dbReference>
<proteinExistence type="predicted"/>
<dbReference type="SFLD" id="SFLDS00003">
    <property type="entry name" value="Haloacid_Dehalogenase"/>
    <property type="match status" value="1"/>
</dbReference>
<dbReference type="NCBIfam" id="TIGR01509">
    <property type="entry name" value="HAD-SF-IA-v3"/>
    <property type="match status" value="1"/>
</dbReference>
<dbReference type="InterPro" id="IPR023214">
    <property type="entry name" value="HAD_sf"/>
</dbReference>
<dbReference type="AlphaFoldDB" id="A0A9I9DRB8"/>
<dbReference type="SUPFAM" id="SSF56784">
    <property type="entry name" value="HAD-like"/>
    <property type="match status" value="1"/>
</dbReference>
<keyword evidence="3" id="KW-0460">Magnesium</keyword>
<evidence type="ECO:0000256" key="4">
    <source>
        <dbReference type="ARBA" id="ARBA00023277"/>
    </source>
</evidence>
<dbReference type="GO" id="GO:0046872">
    <property type="term" value="F:metal ion binding"/>
    <property type="evidence" value="ECO:0007669"/>
    <property type="project" value="UniProtKB-KW"/>
</dbReference>
<dbReference type="EnsemblPlants" id="MELO3C022462.2.1">
    <property type="protein sequence ID" value="MELO3C022462.2.1"/>
    <property type="gene ID" value="MELO3C022462.2"/>
</dbReference>
<dbReference type="Gene3D" id="1.10.150.240">
    <property type="entry name" value="Putative phosphatase, domain 2"/>
    <property type="match status" value="1"/>
</dbReference>
<evidence type="ECO:0000256" key="1">
    <source>
        <dbReference type="ARBA" id="ARBA00001946"/>
    </source>
</evidence>
<name>A0A9I9DRB8_CUCME</name>
<evidence type="ECO:0000313" key="7">
    <source>
        <dbReference type="RefSeq" id="XP_050948067.1"/>
    </source>
</evidence>
<dbReference type="Proteomes" id="UP001652600">
    <property type="component" value="Chromosome 11"/>
</dbReference>
<keyword evidence="4" id="KW-0119">Carbohydrate metabolism</keyword>
<gene>
    <name evidence="7" type="primary">LOC103498987</name>
</gene>
<reference evidence="5" key="1">
    <citation type="submission" date="2023-03" db="UniProtKB">
        <authorList>
            <consortium name="EnsemblPlants"/>
        </authorList>
    </citation>
    <scope>IDENTIFICATION</scope>
</reference>
<dbReference type="RefSeq" id="XP_050948067.1">
    <property type="nucleotide sequence ID" value="XM_051092110.1"/>
</dbReference>
<dbReference type="InterPro" id="IPR023198">
    <property type="entry name" value="PGP-like_dom2"/>
</dbReference>
<keyword evidence="6" id="KW-1185">Reference proteome</keyword>
<dbReference type="Pfam" id="PF13419">
    <property type="entry name" value="HAD_2"/>
    <property type="match status" value="1"/>
</dbReference>
<dbReference type="InterPro" id="IPR041492">
    <property type="entry name" value="HAD_2"/>
</dbReference>